<proteinExistence type="predicted"/>
<accession>B0E4P8</accession>
<name>B0E4P8_LACBS</name>
<evidence type="ECO:0000313" key="1">
    <source>
        <dbReference type="EMBL" id="EDQ98183.1"/>
    </source>
</evidence>
<dbReference type="HOGENOM" id="CLU_1277815_0_0_1"/>
<dbReference type="AlphaFoldDB" id="B0E4P8"/>
<dbReference type="EMBL" id="DS547475">
    <property type="protein sequence ID" value="EDQ98183.1"/>
    <property type="molecule type" value="Genomic_DNA"/>
</dbReference>
<reference evidence="1 2" key="1">
    <citation type="journal article" date="2008" name="Nature">
        <title>The genome of Laccaria bicolor provides insights into mycorrhizal symbiosis.</title>
        <authorList>
            <person name="Martin F."/>
            <person name="Aerts A."/>
            <person name="Ahren D."/>
            <person name="Brun A."/>
            <person name="Danchin E.G.J."/>
            <person name="Duchaussoy F."/>
            <person name="Gibon J."/>
            <person name="Kohler A."/>
            <person name="Lindquist E."/>
            <person name="Pereda V."/>
            <person name="Salamov A."/>
            <person name="Shapiro H.J."/>
            <person name="Wuyts J."/>
            <person name="Blaudez D."/>
            <person name="Buee M."/>
            <person name="Brokstein P."/>
            <person name="Canbaeck B."/>
            <person name="Cohen D."/>
            <person name="Courty P.E."/>
            <person name="Coutinho P.M."/>
            <person name="Delaruelle C."/>
            <person name="Detter J.C."/>
            <person name="Deveau A."/>
            <person name="DiFazio S."/>
            <person name="Duplessis S."/>
            <person name="Fraissinet-Tachet L."/>
            <person name="Lucic E."/>
            <person name="Frey-Klett P."/>
            <person name="Fourrey C."/>
            <person name="Feussner I."/>
            <person name="Gay G."/>
            <person name="Grimwood J."/>
            <person name="Hoegger P.J."/>
            <person name="Jain P."/>
            <person name="Kilaru S."/>
            <person name="Labbe J."/>
            <person name="Lin Y.C."/>
            <person name="Legue V."/>
            <person name="Le Tacon F."/>
            <person name="Marmeisse R."/>
            <person name="Melayah D."/>
            <person name="Montanini B."/>
            <person name="Muratet M."/>
            <person name="Nehls U."/>
            <person name="Niculita-Hirzel H."/>
            <person name="Oudot-Le Secq M.P."/>
            <person name="Peter M."/>
            <person name="Quesneville H."/>
            <person name="Rajashekar B."/>
            <person name="Reich M."/>
            <person name="Rouhier N."/>
            <person name="Schmutz J."/>
            <person name="Yin T."/>
            <person name="Chalot M."/>
            <person name="Henrissat B."/>
            <person name="Kuees U."/>
            <person name="Lucas S."/>
            <person name="Van de Peer Y."/>
            <person name="Podila G.K."/>
            <person name="Polle A."/>
            <person name="Pukkila P.J."/>
            <person name="Richardson P.M."/>
            <person name="Rouze P."/>
            <person name="Sanders I.R."/>
            <person name="Stajich J.E."/>
            <person name="Tunlid A."/>
            <person name="Tuskan G."/>
            <person name="Grigoriev I.V."/>
        </authorList>
    </citation>
    <scope>NUCLEOTIDE SEQUENCE [LARGE SCALE GENOMIC DNA]</scope>
    <source>
        <strain evidence="2">S238N-H82 / ATCC MYA-4686</strain>
    </source>
</reference>
<dbReference type="InParanoid" id="B0E4P8"/>
<gene>
    <name evidence="1" type="ORF">LACBIDRAFT_336197</name>
</gene>
<dbReference type="Proteomes" id="UP000001194">
    <property type="component" value="Unassembled WGS sequence"/>
</dbReference>
<evidence type="ECO:0000313" key="2">
    <source>
        <dbReference type="Proteomes" id="UP000001194"/>
    </source>
</evidence>
<dbReference type="RefSeq" id="XP_001891166.1">
    <property type="nucleotide sequence ID" value="XM_001891131.1"/>
</dbReference>
<protein>
    <submittedName>
        <fullName evidence="1">Predicted protein</fullName>
    </submittedName>
</protein>
<keyword evidence="2" id="KW-1185">Reference proteome</keyword>
<dbReference type="GeneID" id="6086822"/>
<organism evidence="2">
    <name type="scientific">Laccaria bicolor (strain S238N-H82 / ATCC MYA-4686)</name>
    <name type="common">Bicoloured deceiver</name>
    <name type="synonym">Laccaria laccata var. bicolor</name>
    <dbReference type="NCBI Taxonomy" id="486041"/>
    <lineage>
        <taxon>Eukaryota</taxon>
        <taxon>Fungi</taxon>
        <taxon>Dikarya</taxon>
        <taxon>Basidiomycota</taxon>
        <taxon>Agaricomycotina</taxon>
        <taxon>Agaricomycetes</taxon>
        <taxon>Agaricomycetidae</taxon>
        <taxon>Agaricales</taxon>
        <taxon>Agaricineae</taxon>
        <taxon>Hydnangiaceae</taxon>
        <taxon>Laccaria</taxon>
    </lineage>
</organism>
<dbReference type="KEGG" id="lbc:LACBIDRAFT_336197"/>
<sequence>MISHSGIGGKSSNDPHSYFLTATLNTVFPITKRALSITAQMSSSTITTSQTLSLFSISLSETIIQAIGRSLPYVYTSTIINVSIPFFTSLALSLILLTSTIPHTQHQYLISRQLPHSIINKIHAAAKLAPKFGLAEFVIVRSLITFIVVSDDSPPHRSDLALCISDAESSVMTDQAAREATQSSGIAYPSAYQKDYDFSTPFLTPFFHDPPSSPYV</sequence>